<dbReference type="InterPro" id="IPR011437">
    <property type="entry name" value="DUF1540"/>
</dbReference>
<protein>
    <recommendedName>
        <fullName evidence="1">DUF1540 domain-containing protein</fullName>
    </recommendedName>
</protein>
<name>A0A1G8B7Y3_9MICO</name>
<dbReference type="Proteomes" id="UP000198822">
    <property type="component" value="Chromosome I"/>
</dbReference>
<accession>A0A1G8B7Y3</accession>
<evidence type="ECO:0000313" key="3">
    <source>
        <dbReference type="Proteomes" id="UP000198822"/>
    </source>
</evidence>
<keyword evidence="3" id="KW-1185">Reference proteome</keyword>
<dbReference type="STRING" id="399736.SAMN04489720_0720"/>
<evidence type="ECO:0000313" key="2">
    <source>
        <dbReference type="EMBL" id="SDH29224.1"/>
    </source>
</evidence>
<dbReference type="RefSeq" id="WP_092502510.1">
    <property type="nucleotide sequence ID" value="NZ_LT629695.1"/>
</dbReference>
<evidence type="ECO:0000259" key="1">
    <source>
        <dbReference type="Pfam" id="PF07561"/>
    </source>
</evidence>
<feature type="domain" description="DUF1540" evidence="1">
    <location>
        <begin position="60"/>
        <end position="91"/>
    </location>
</feature>
<organism evidence="2 3">
    <name type="scientific">Agrococcus jejuensis</name>
    <dbReference type="NCBI Taxonomy" id="399736"/>
    <lineage>
        <taxon>Bacteria</taxon>
        <taxon>Bacillati</taxon>
        <taxon>Actinomycetota</taxon>
        <taxon>Actinomycetes</taxon>
        <taxon>Micrococcales</taxon>
        <taxon>Microbacteriaceae</taxon>
        <taxon>Agrococcus</taxon>
    </lineage>
</organism>
<dbReference type="Pfam" id="PF07561">
    <property type="entry name" value="DUF1540"/>
    <property type="match status" value="2"/>
</dbReference>
<sequence length="95" mass="9559">MTIEQLPTVTSCSATDCGYNHDGCHAPAITVGGDGAGCATFLPLGIDGGLPKVISHVGACQRTECVHNQSALCLAGEVRIAGGQGTAHCETYEAA</sequence>
<dbReference type="AlphaFoldDB" id="A0A1G8B7Y3"/>
<dbReference type="OrthoDB" id="3213529at2"/>
<dbReference type="EMBL" id="LT629695">
    <property type="protein sequence ID" value="SDH29224.1"/>
    <property type="molecule type" value="Genomic_DNA"/>
</dbReference>
<feature type="domain" description="DUF1540" evidence="1">
    <location>
        <begin position="11"/>
        <end position="41"/>
    </location>
</feature>
<gene>
    <name evidence="2" type="ORF">SAMN04489720_0720</name>
</gene>
<reference evidence="3" key="1">
    <citation type="submission" date="2016-10" db="EMBL/GenBank/DDBJ databases">
        <authorList>
            <person name="Varghese N."/>
            <person name="Submissions S."/>
        </authorList>
    </citation>
    <scope>NUCLEOTIDE SEQUENCE [LARGE SCALE GENOMIC DNA]</scope>
    <source>
        <strain evidence="3">DSM 22002</strain>
    </source>
</reference>
<proteinExistence type="predicted"/>